<evidence type="ECO:0000256" key="1">
    <source>
        <dbReference type="SAM" id="Phobius"/>
    </source>
</evidence>
<sequence length="70" mass="7845">MRLVWLAAISVLAVVMAVFTPYVLRTESTWQAAAWLVMLAAMLTGIAVLIRAELLFRRLERDAHSDVSET</sequence>
<dbReference type="Proteomes" id="UP000435837">
    <property type="component" value="Unassembled WGS sequence"/>
</dbReference>
<reference evidence="2 3" key="1">
    <citation type="submission" date="2019-12" db="EMBL/GenBank/DDBJ databases">
        <title>Whole genome shotgun sequence of Streptomyces caniferus NBRC 15389.</title>
        <authorList>
            <person name="Ichikawa N."/>
            <person name="Kimura A."/>
            <person name="Kitahashi Y."/>
            <person name="Komaki H."/>
            <person name="Tamura T."/>
        </authorList>
    </citation>
    <scope>NUCLEOTIDE SEQUENCE [LARGE SCALE GENOMIC DNA]</scope>
    <source>
        <strain evidence="2 3">NBRC 15389</strain>
    </source>
</reference>
<dbReference type="RefSeq" id="WP_159476151.1">
    <property type="nucleotide sequence ID" value="NZ_BAAATH010000025.1"/>
</dbReference>
<dbReference type="EMBL" id="BLIN01000004">
    <property type="protein sequence ID" value="GFE07107.1"/>
    <property type="molecule type" value="Genomic_DNA"/>
</dbReference>
<dbReference type="AlphaFoldDB" id="A0A640S7U2"/>
<evidence type="ECO:0000313" key="3">
    <source>
        <dbReference type="Proteomes" id="UP000435837"/>
    </source>
</evidence>
<keyword evidence="1" id="KW-0812">Transmembrane</keyword>
<gene>
    <name evidence="2" type="ORF">Scani_33750</name>
</gene>
<name>A0A640S7U2_9ACTN</name>
<dbReference type="OrthoDB" id="4274410at2"/>
<organism evidence="2 3">
    <name type="scientific">Streptomyces caniferus</name>
    <dbReference type="NCBI Taxonomy" id="285557"/>
    <lineage>
        <taxon>Bacteria</taxon>
        <taxon>Bacillati</taxon>
        <taxon>Actinomycetota</taxon>
        <taxon>Actinomycetes</taxon>
        <taxon>Kitasatosporales</taxon>
        <taxon>Streptomycetaceae</taxon>
        <taxon>Streptomyces</taxon>
    </lineage>
</organism>
<proteinExistence type="predicted"/>
<comment type="caution">
    <text evidence="2">The sequence shown here is derived from an EMBL/GenBank/DDBJ whole genome shotgun (WGS) entry which is preliminary data.</text>
</comment>
<evidence type="ECO:0000313" key="2">
    <source>
        <dbReference type="EMBL" id="GFE07107.1"/>
    </source>
</evidence>
<feature type="transmembrane region" description="Helical" evidence="1">
    <location>
        <begin position="33"/>
        <end position="52"/>
    </location>
</feature>
<keyword evidence="1" id="KW-1133">Transmembrane helix</keyword>
<protein>
    <submittedName>
        <fullName evidence="2">Uncharacterized protein</fullName>
    </submittedName>
</protein>
<keyword evidence="1" id="KW-0472">Membrane</keyword>
<accession>A0A640S7U2</accession>